<organism evidence="4 5">
    <name type="scientific">Cinchona calisaya</name>
    <dbReference type="NCBI Taxonomy" id="153742"/>
    <lineage>
        <taxon>Eukaryota</taxon>
        <taxon>Viridiplantae</taxon>
        <taxon>Streptophyta</taxon>
        <taxon>Embryophyta</taxon>
        <taxon>Tracheophyta</taxon>
        <taxon>Spermatophyta</taxon>
        <taxon>Magnoliopsida</taxon>
        <taxon>eudicotyledons</taxon>
        <taxon>Gunneridae</taxon>
        <taxon>Pentapetalae</taxon>
        <taxon>asterids</taxon>
        <taxon>lamiids</taxon>
        <taxon>Gentianales</taxon>
        <taxon>Rubiaceae</taxon>
        <taxon>Cinchonoideae</taxon>
        <taxon>Cinchoneae</taxon>
        <taxon>Cinchona</taxon>
    </lineage>
</organism>
<sequence length="606" mass="65171">MGFSTALSLYSPAKINLRQNRRSQVLQQGHALSASSRCSAGELLFPLDKKTSTRKFSLTVKAASGGVSRRSASSRKVYRESQVQAPAAAPVKEIASFILPAGAFFVVTFVLWKLIEKVLVPKPAKSFAEENKSTQGEKWSFAPGTNILSAFGAKVEIESKQRLNEFAKELRSFRTVDISGCNFGNDGLYFLAESLAYNKTAEEVNFAANGITADGIKAFDGVLQSNIALKTLDLSGNLIGDEGAKALCDILMENSGIQKLRLNSTGLADEGAKAIAELLKKNSTLRTLELNNNLIDHSGFSGIAEALLENKSIQVLHLNGNYGGALGAAALAKGLEGNTSLRDLFLHGNSVGDEGICALITGLSLHKGEVTSLGVRNNSISARGAFHVAEYIQRSKSLRLINMSMNDIGDEGAEKIAVALRLNRSLTDINLSGNDIHAKGATSIAQVFKDNSVVTLLEIGCNPIGPDGVKALAEVLKFHGNINKLMLDWCQIGLQGTEFIADMLKYNNTISVLDLQGNGLRDEGAICLARSLKVVNETLTKLDLGFNDIRDEGAFAIAQALKANEDVRLTSLNFVSNFITKLGKTALTDARDHVYEMNETEVSIHF</sequence>
<dbReference type="Pfam" id="PF13516">
    <property type="entry name" value="LRR_6"/>
    <property type="match status" value="8"/>
</dbReference>
<evidence type="ECO:0000256" key="3">
    <source>
        <dbReference type="ARBA" id="ARBA00022737"/>
    </source>
</evidence>
<gene>
    <name evidence="4" type="ORF">ACH5RR_030643</name>
</gene>
<dbReference type="PANTHER" id="PTHR24113:SF12">
    <property type="entry name" value="RAN GTPASE-ACTIVATING PROTEIN 1"/>
    <property type="match status" value="1"/>
</dbReference>
<keyword evidence="2" id="KW-0433">Leucine-rich repeat</keyword>
<dbReference type="FunFam" id="3.80.10.10:FF:000933">
    <property type="entry name" value="RNI-like superfamily protein"/>
    <property type="match status" value="1"/>
</dbReference>
<proteinExistence type="predicted"/>
<evidence type="ECO:0000256" key="2">
    <source>
        <dbReference type="ARBA" id="ARBA00022614"/>
    </source>
</evidence>
<accession>A0ABD2YV98</accession>
<dbReference type="InterPro" id="IPR027038">
    <property type="entry name" value="RanGap"/>
</dbReference>
<dbReference type="SUPFAM" id="SSF52047">
    <property type="entry name" value="RNI-like"/>
    <property type="match status" value="2"/>
</dbReference>
<evidence type="ECO:0000313" key="5">
    <source>
        <dbReference type="Proteomes" id="UP001630127"/>
    </source>
</evidence>
<name>A0ABD2YV98_9GENT</name>
<dbReference type="Proteomes" id="UP001630127">
    <property type="component" value="Unassembled WGS sequence"/>
</dbReference>
<evidence type="ECO:0000256" key="1">
    <source>
        <dbReference type="ARBA" id="ARBA00022468"/>
    </source>
</evidence>
<evidence type="ECO:0000313" key="4">
    <source>
        <dbReference type="EMBL" id="KAL3511242.1"/>
    </source>
</evidence>
<dbReference type="EMBL" id="JBJUIK010000012">
    <property type="protein sequence ID" value="KAL3511242.1"/>
    <property type="molecule type" value="Genomic_DNA"/>
</dbReference>
<dbReference type="SMART" id="SM00368">
    <property type="entry name" value="LRR_RI"/>
    <property type="match status" value="13"/>
</dbReference>
<reference evidence="4 5" key="1">
    <citation type="submission" date="2024-11" db="EMBL/GenBank/DDBJ databases">
        <title>A near-complete genome assembly of Cinchona calisaya.</title>
        <authorList>
            <person name="Lian D.C."/>
            <person name="Zhao X.W."/>
            <person name="Wei L."/>
        </authorList>
    </citation>
    <scope>NUCLEOTIDE SEQUENCE [LARGE SCALE GENOMIC DNA]</scope>
    <source>
        <tissue evidence="4">Nenye</tissue>
    </source>
</reference>
<dbReference type="GO" id="GO:0005096">
    <property type="term" value="F:GTPase activator activity"/>
    <property type="evidence" value="ECO:0007669"/>
    <property type="project" value="UniProtKB-KW"/>
</dbReference>
<comment type="caution">
    <text evidence="4">The sequence shown here is derived from an EMBL/GenBank/DDBJ whole genome shotgun (WGS) entry which is preliminary data.</text>
</comment>
<dbReference type="Gene3D" id="3.80.10.10">
    <property type="entry name" value="Ribonuclease Inhibitor"/>
    <property type="match status" value="3"/>
</dbReference>
<keyword evidence="1" id="KW-0343">GTPase activation</keyword>
<dbReference type="InterPro" id="IPR032675">
    <property type="entry name" value="LRR_dom_sf"/>
</dbReference>
<dbReference type="AlphaFoldDB" id="A0ABD2YV98"/>
<dbReference type="InterPro" id="IPR001611">
    <property type="entry name" value="Leu-rich_rpt"/>
</dbReference>
<dbReference type="PANTHER" id="PTHR24113">
    <property type="entry name" value="RAN GTPASE-ACTIVATING PROTEIN 1"/>
    <property type="match status" value="1"/>
</dbReference>
<keyword evidence="3" id="KW-0677">Repeat</keyword>
<keyword evidence="5" id="KW-1185">Reference proteome</keyword>
<protein>
    <submittedName>
        <fullName evidence="4">Uncharacterized protein</fullName>
    </submittedName>
</protein>